<dbReference type="SUPFAM" id="SSF54534">
    <property type="entry name" value="FKBP-like"/>
    <property type="match status" value="1"/>
</dbReference>
<dbReference type="PROSITE" id="PS51186">
    <property type="entry name" value="GNAT"/>
    <property type="match status" value="1"/>
</dbReference>
<dbReference type="InterPro" id="IPR001437">
    <property type="entry name" value="Tscrpt_elong_fac_GreA/B_C"/>
</dbReference>
<dbReference type="EMBL" id="CP037867">
    <property type="protein sequence ID" value="QBM30199.1"/>
    <property type="molecule type" value="Genomic_DNA"/>
</dbReference>
<name>A0A4P6X4M0_HYDPS</name>
<dbReference type="GO" id="GO:0003677">
    <property type="term" value="F:DNA binding"/>
    <property type="evidence" value="ECO:0007669"/>
    <property type="project" value="InterPro"/>
</dbReference>
<keyword evidence="3" id="KW-1185">Reference proteome</keyword>
<feature type="domain" description="N-acetyltransferase" evidence="1">
    <location>
        <begin position="51"/>
        <end position="197"/>
    </location>
</feature>
<dbReference type="GO" id="GO:0070063">
    <property type="term" value="F:RNA polymerase binding"/>
    <property type="evidence" value="ECO:0007669"/>
    <property type="project" value="InterPro"/>
</dbReference>
<dbReference type="InterPro" id="IPR016181">
    <property type="entry name" value="Acyl_CoA_acyltransferase"/>
</dbReference>
<dbReference type="GO" id="GO:0016301">
    <property type="term" value="F:kinase activity"/>
    <property type="evidence" value="ECO:0007669"/>
    <property type="project" value="UniProtKB-KW"/>
</dbReference>
<reference evidence="2 3" key="1">
    <citation type="submission" date="2019-03" db="EMBL/GenBank/DDBJ databases">
        <authorList>
            <person name="Sebastian G."/>
            <person name="Baumann P."/>
            <person name="Ruckert C."/>
            <person name="Kalinowski J."/>
            <person name="Nebel B."/>
            <person name="Takors R."/>
            <person name="Blombach B."/>
        </authorList>
    </citation>
    <scope>NUCLEOTIDE SEQUENCE [LARGE SCALE GENOMIC DNA]</scope>
    <source>
        <strain evidence="2 3">DSM 1084</strain>
    </source>
</reference>
<dbReference type="InterPro" id="IPR029462">
    <property type="entry name" value="Rnk_N"/>
</dbReference>
<dbReference type="GO" id="GO:0006354">
    <property type="term" value="P:DNA-templated transcription elongation"/>
    <property type="evidence" value="ECO:0007669"/>
    <property type="project" value="TreeGrafter"/>
</dbReference>
<organism evidence="2 3">
    <name type="scientific">Hydrogenophaga pseudoflava</name>
    <name type="common">Pseudomonas carboxydoflava</name>
    <dbReference type="NCBI Taxonomy" id="47421"/>
    <lineage>
        <taxon>Bacteria</taxon>
        <taxon>Pseudomonadati</taxon>
        <taxon>Pseudomonadota</taxon>
        <taxon>Betaproteobacteria</taxon>
        <taxon>Burkholderiales</taxon>
        <taxon>Comamonadaceae</taxon>
        <taxon>Hydrogenophaga</taxon>
    </lineage>
</organism>
<dbReference type="AlphaFoldDB" id="A0A4P6X4M0"/>
<evidence type="ECO:0000313" key="3">
    <source>
        <dbReference type="Proteomes" id="UP000293912"/>
    </source>
</evidence>
<dbReference type="KEGG" id="hpse:HPF_21070"/>
<dbReference type="PANTHER" id="PTHR30437:SF5">
    <property type="entry name" value="REGULATOR OF NUCLEOSIDE DIPHOSPHATE KINASE"/>
    <property type="match status" value="1"/>
</dbReference>
<sequence length="330" mass="37258">MNVHHHSLWPPPDNANCHSRVLAGAVEMNTPFIALCPEITRSNALTLTDWLEDEAVTRYLSDSRNVSRMIEQVLGRVQLPILTHLFNQGGRFFMACDQHDVPVGFVRLVKTGSNCEMVLVIGNRDNWGRKLGASAIREGMKLAFFEMRAEKLIANIHPDNVRSLNAFLRSGFVPHSETPTIKSLVMESARYLRLLRESPAVHVADIHITEVDKARLRRLVDLEPGSEIFELEHEIERAVVVDPRKVAEDVVTMNSRALLKVDDEEREVVLVYPEDADDHAGKLSVFSGIGTAILGYKEGDTFNWRMPNRTCHIRIGKVLYQPEAAGHYHL</sequence>
<dbReference type="Proteomes" id="UP000293912">
    <property type="component" value="Chromosome"/>
</dbReference>
<dbReference type="Gene3D" id="3.40.630.30">
    <property type="match status" value="1"/>
</dbReference>
<dbReference type="SUPFAM" id="SSF55729">
    <property type="entry name" value="Acyl-CoA N-acyltransferases (Nat)"/>
    <property type="match status" value="1"/>
</dbReference>
<proteinExistence type="predicted"/>
<dbReference type="InterPro" id="IPR036953">
    <property type="entry name" value="GreA/GreB_C_sf"/>
</dbReference>
<dbReference type="Pfam" id="PF14760">
    <property type="entry name" value="Rnk_N"/>
    <property type="match status" value="1"/>
</dbReference>
<keyword evidence="2" id="KW-0418">Kinase</keyword>
<keyword evidence="2" id="KW-0808">Transferase</keyword>
<evidence type="ECO:0000313" key="2">
    <source>
        <dbReference type="EMBL" id="QBM30199.1"/>
    </source>
</evidence>
<dbReference type="Pfam" id="PF13302">
    <property type="entry name" value="Acetyltransf_3"/>
    <property type="match status" value="1"/>
</dbReference>
<dbReference type="Gene3D" id="3.10.50.30">
    <property type="entry name" value="Transcription elongation factor, GreA/GreB, C-terminal domain"/>
    <property type="match status" value="1"/>
</dbReference>
<dbReference type="InterPro" id="IPR023459">
    <property type="entry name" value="Tscrpt_elong_fac_GreA/B_fam"/>
</dbReference>
<dbReference type="PANTHER" id="PTHR30437">
    <property type="entry name" value="TRANSCRIPTION ELONGATION FACTOR GREA"/>
    <property type="match status" value="1"/>
</dbReference>
<protein>
    <submittedName>
        <fullName evidence="2">Regulator of nucleoside diphosphate kinase</fullName>
    </submittedName>
</protein>
<dbReference type="GO" id="GO:0032784">
    <property type="term" value="P:regulation of DNA-templated transcription elongation"/>
    <property type="evidence" value="ECO:0007669"/>
    <property type="project" value="InterPro"/>
</dbReference>
<dbReference type="Pfam" id="PF01272">
    <property type="entry name" value="GreA_GreB"/>
    <property type="match status" value="1"/>
</dbReference>
<dbReference type="GO" id="GO:0016747">
    <property type="term" value="F:acyltransferase activity, transferring groups other than amino-acyl groups"/>
    <property type="evidence" value="ECO:0007669"/>
    <property type="project" value="InterPro"/>
</dbReference>
<gene>
    <name evidence="2" type="primary">rnk3</name>
    <name evidence="2" type="ORF">HPF_21070</name>
</gene>
<dbReference type="InterPro" id="IPR000182">
    <property type="entry name" value="GNAT_dom"/>
</dbReference>
<evidence type="ECO:0000259" key="1">
    <source>
        <dbReference type="PROSITE" id="PS51186"/>
    </source>
</evidence>
<accession>A0A4P6X4M0</accession>